<organism evidence="2 3">
    <name type="scientific">Candidatus Neomicrothrix subdominans</name>
    <dbReference type="NCBI Taxonomy" id="2954438"/>
    <lineage>
        <taxon>Bacteria</taxon>
        <taxon>Bacillati</taxon>
        <taxon>Actinomycetota</taxon>
        <taxon>Acidimicrobiia</taxon>
        <taxon>Acidimicrobiales</taxon>
        <taxon>Microthrixaceae</taxon>
        <taxon>Candidatus Neomicrothrix</taxon>
    </lineage>
</organism>
<evidence type="ECO:0000313" key="3">
    <source>
        <dbReference type="Proteomes" id="UP000727993"/>
    </source>
</evidence>
<reference evidence="2 3" key="1">
    <citation type="submission" date="2020-10" db="EMBL/GenBank/DDBJ databases">
        <title>Connecting structure to function with the recovery of over 1000 high-quality activated sludge metagenome-assembled genomes encoding full-length rRNA genes using long-read sequencing.</title>
        <authorList>
            <person name="Singleton C.M."/>
            <person name="Petriglieri F."/>
            <person name="Kristensen J.M."/>
            <person name="Kirkegaard R.H."/>
            <person name="Michaelsen T.Y."/>
            <person name="Andersen M.H."/>
            <person name="Karst S.M."/>
            <person name="Dueholm M.S."/>
            <person name="Nielsen P.H."/>
            <person name="Albertsen M."/>
        </authorList>
    </citation>
    <scope>NUCLEOTIDE SEQUENCE [LARGE SCALE GENOMIC DNA]</scope>
    <source>
        <strain evidence="2">Lyne_18-Q3-R50-59_MAXAC.006</strain>
    </source>
</reference>
<dbReference type="EMBL" id="JADJZA010000001">
    <property type="protein sequence ID" value="MBK9296027.1"/>
    <property type="molecule type" value="Genomic_DNA"/>
</dbReference>
<proteinExistence type="inferred from homology"/>
<evidence type="ECO:0000313" key="2">
    <source>
        <dbReference type="EMBL" id="MBK9296027.1"/>
    </source>
</evidence>
<name>A0A936N9B3_9ACTN</name>
<gene>
    <name evidence="2" type="ORF">IPN02_03955</name>
</gene>
<protein>
    <submittedName>
        <fullName evidence="2">Type II toxin-antitoxin system Phd/YefM family antitoxin</fullName>
    </submittedName>
</protein>
<comment type="caution">
    <text evidence="2">The sequence shown here is derived from an EMBL/GenBank/DDBJ whole genome shotgun (WGS) entry which is preliminary data.</text>
</comment>
<comment type="similarity">
    <text evidence="1">Belongs to the phD/YefM antitoxin family.</text>
</comment>
<evidence type="ECO:0000256" key="1">
    <source>
        <dbReference type="ARBA" id="ARBA00009981"/>
    </source>
</evidence>
<dbReference type="InterPro" id="IPR036165">
    <property type="entry name" value="YefM-like_sf"/>
</dbReference>
<accession>A0A936N9B3</accession>
<dbReference type="AlphaFoldDB" id="A0A936N9B3"/>
<dbReference type="Gene3D" id="3.40.1620.10">
    <property type="entry name" value="YefM-like domain"/>
    <property type="match status" value="1"/>
</dbReference>
<dbReference type="SUPFAM" id="SSF143120">
    <property type="entry name" value="YefM-like"/>
    <property type="match status" value="1"/>
</dbReference>
<dbReference type="Proteomes" id="UP000727993">
    <property type="component" value="Unassembled WGS sequence"/>
</dbReference>
<sequence>MAVKEFGIRELRNDTNSLLDALDSGHQVFITRRGARVAELRVPEPVEEIERLLADADRLPAVDTGMYDELFEAKDDDVAAQSDRDALWR</sequence>